<name>A0A2U8T024_BACAM</name>
<gene>
    <name evidence="3" type="primary">mob</name>
</gene>
<dbReference type="GO" id="GO:0006310">
    <property type="term" value="P:DNA recombination"/>
    <property type="evidence" value="ECO:0007669"/>
    <property type="project" value="InterPro"/>
</dbReference>
<keyword evidence="2" id="KW-0175">Coiled coil</keyword>
<evidence type="ECO:0000313" key="3">
    <source>
        <dbReference type="EMBL" id="AWM63470.1"/>
    </source>
</evidence>
<accession>A0A2U8T024</accession>
<comment type="similarity">
    <text evidence="1">Belongs to the plasmid mobilization pre family.</text>
</comment>
<organism evidence="3">
    <name type="scientific">Bacillus amyloliquefaciens</name>
    <name type="common">Bacillus velezensis</name>
    <dbReference type="NCBI Taxonomy" id="1390"/>
    <lineage>
        <taxon>Bacteria</taxon>
        <taxon>Bacillati</taxon>
        <taxon>Bacillota</taxon>
        <taxon>Bacilli</taxon>
        <taxon>Bacillales</taxon>
        <taxon>Bacillaceae</taxon>
        <taxon>Bacillus</taxon>
        <taxon>Bacillus amyloliquefaciens group</taxon>
    </lineage>
</organism>
<dbReference type="RefSeq" id="WP_172692952.1">
    <property type="nucleotide sequence ID" value="NZ_MH277364.1"/>
</dbReference>
<dbReference type="AlphaFoldDB" id="A0A2U8T024"/>
<proteinExistence type="inferred from homology"/>
<dbReference type="Gene3D" id="3.30.930.30">
    <property type="match status" value="1"/>
</dbReference>
<feature type="coiled-coil region" evidence="2">
    <location>
        <begin position="340"/>
        <end position="434"/>
    </location>
</feature>
<evidence type="ECO:0000256" key="2">
    <source>
        <dbReference type="SAM" id="Coils"/>
    </source>
</evidence>
<dbReference type="InterPro" id="IPR001668">
    <property type="entry name" value="Mob_Pre"/>
</dbReference>
<sequence length="483" mass="56836">MANYAVIRMEKYKKDRLNGTQKHNQREFQKSKNENIDRGRSHLNYDLVNGQPISYAQAVREKIEGRVKRKVRDDAVLVSEFLITASPDYMNGLSETEQRRYFEAAVDHLKEKYTAENMLYATVHMDEATPHMHVGIVPITEDGRLSAKDFFNGKLKMKAIQDDFHRHMVKSGFDLERGEPSEKKHENVHQYKINQRKAELERLNAEIALKEKRKAELEQQNRAVESVVSVKKEALTAKTQEQRIPTVEFEKAGLFKKDKVTVPQHELENLYAYAEDQGKMAAQLSRQLEAETEEKERWKSIAVEERKRADSKDKMLLDLQTTMNEEVEKAKRGMRRKLTKEFTEEQREELRQEVKEELSALKTENSELRTENKDLKRLTLSLSEQKDNEVKKHNETKKSLKAERGRYGELLNFAQEQNKEFQVLNKENKTLRERVAVLEQWKDKMVQWAKEKLPRVRKLAASFFRTAGMPREANKYKDHELER</sequence>
<dbReference type="Pfam" id="PF01076">
    <property type="entry name" value="Mob_Pre"/>
    <property type="match status" value="1"/>
</dbReference>
<dbReference type="GO" id="GO:0003677">
    <property type="term" value="F:DNA binding"/>
    <property type="evidence" value="ECO:0007669"/>
    <property type="project" value="InterPro"/>
</dbReference>
<dbReference type="NCBIfam" id="NF041497">
    <property type="entry name" value="MobV"/>
    <property type="match status" value="1"/>
</dbReference>
<evidence type="ECO:0000256" key="1">
    <source>
        <dbReference type="ARBA" id="ARBA00010657"/>
    </source>
</evidence>
<feature type="coiled-coil region" evidence="2">
    <location>
        <begin position="193"/>
        <end position="227"/>
    </location>
</feature>
<protein>
    <submittedName>
        <fullName evidence="3">Mobilization protein</fullName>
    </submittedName>
</protein>
<reference evidence="3" key="1">
    <citation type="submission" date="2018-04" db="EMBL/GenBank/DDBJ databases">
        <authorList>
            <person name="Qiu Y."/>
            <person name="Zhang Y."/>
            <person name="Zhu Y."/>
            <person name="Sha Y."/>
            <person name="Xu Z."/>
            <person name="Li S."/>
            <person name="Xu H."/>
        </authorList>
    </citation>
    <scope>NUCLEOTIDE SEQUENCE</scope>
    <source>
        <strain evidence="3">NX-2S</strain>
        <plasmid evidence="3">p2Sip</plasmid>
    </source>
</reference>
<keyword evidence="3" id="KW-0614">Plasmid</keyword>
<dbReference type="EMBL" id="MH277364">
    <property type="protein sequence ID" value="AWM63470.1"/>
    <property type="molecule type" value="Genomic_DNA"/>
</dbReference>
<dbReference type="CDD" id="cd17242">
    <property type="entry name" value="MobM_relaxase"/>
    <property type="match status" value="1"/>
</dbReference>
<feature type="coiled-coil region" evidence="2">
    <location>
        <begin position="274"/>
        <end position="301"/>
    </location>
</feature>
<geneLocation type="plasmid" evidence="3">
    <name>p2Sip</name>
</geneLocation>